<protein>
    <recommendedName>
        <fullName evidence="4">Secreted protein</fullName>
    </recommendedName>
</protein>
<feature type="chain" id="PRO_5018109740" description="Secreted protein" evidence="1">
    <location>
        <begin position="22"/>
        <end position="113"/>
    </location>
</feature>
<evidence type="ECO:0000313" key="2">
    <source>
        <dbReference type="EMBL" id="RPB01362.1"/>
    </source>
</evidence>
<reference evidence="2 3" key="1">
    <citation type="journal article" date="2018" name="Nat. Ecol. Evol.">
        <title>Pezizomycetes genomes reveal the molecular basis of ectomycorrhizal truffle lifestyle.</title>
        <authorList>
            <person name="Murat C."/>
            <person name="Payen T."/>
            <person name="Noel B."/>
            <person name="Kuo A."/>
            <person name="Morin E."/>
            <person name="Chen J."/>
            <person name="Kohler A."/>
            <person name="Krizsan K."/>
            <person name="Balestrini R."/>
            <person name="Da Silva C."/>
            <person name="Montanini B."/>
            <person name="Hainaut M."/>
            <person name="Levati E."/>
            <person name="Barry K.W."/>
            <person name="Belfiori B."/>
            <person name="Cichocki N."/>
            <person name="Clum A."/>
            <person name="Dockter R.B."/>
            <person name="Fauchery L."/>
            <person name="Guy J."/>
            <person name="Iotti M."/>
            <person name="Le Tacon F."/>
            <person name="Lindquist E.A."/>
            <person name="Lipzen A."/>
            <person name="Malagnac F."/>
            <person name="Mello A."/>
            <person name="Molinier V."/>
            <person name="Miyauchi S."/>
            <person name="Poulain J."/>
            <person name="Riccioni C."/>
            <person name="Rubini A."/>
            <person name="Sitrit Y."/>
            <person name="Splivallo R."/>
            <person name="Traeger S."/>
            <person name="Wang M."/>
            <person name="Zifcakova L."/>
            <person name="Wipf D."/>
            <person name="Zambonelli A."/>
            <person name="Paolocci F."/>
            <person name="Nowrousian M."/>
            <person name="Ottonello S."/>
            <person name="Baldrian P."/>
            <person name="Spatafora J.W."/>
            <person name="Henrissat B."/>
            <person name="Nagy L.G."/>
            <person name="Aury J.M."/>
            <person name="Wincker P."/>
            <person name="Grigoriev I.V."/>
            <person name="Bonfante P."/>
            <person name="Martin F.M."/>
        </authorList>
    </citation>
    <scope>NUCLEOTIDE SEQUENCE [LARGE SCALE GENOMIC DNA]</scope>
    <source>
        <strain evidence="2 3">120613-1</strain>
    </source>
</reference>
<evidence type="ECO:0008006" key="4">
    <source>
        <dbReference type="Google" id="ProtNLM"/>
    </source>
</evidence>
<sequence>MPLSPGLVRLIILVLTYRSIIFPNSLLGCPLSAEQSIVCLSINPHSICPPRVTNLHLGSPGGHGLNGSYHIVSIPHSRYCDSTFILNEQKHSLFTDHVITHHQATFGSSQPST</sequence>
<dbReference type="AlphaFoldDB" id="A0A3N4JX08"/>
<evidence type="ECO:0000256" key="1">
    <source>
        <dbReference type="SAM" id="SignalP"/>
    </source>
</evidence>
<evidence type="ECO:0000313" key="3">
    <source>
        <dbReference type="Proteomes" id="UP000276215"/>
    </source>
</evidence>
<proteinExistence type="predicted"/>
<dbReference type="Proteomes" id="UP000276215">
    <property type="component" value="Unassembled WGS sequence"/>
</dbReference>
<feature type="signal peptide" evidence="1">
    <location>
        <begin position="1"/>
        <end position="21"/>
    </location>
</feature>
<keyword evidence="3" id="KW-1185">Reference proteome</keyword>
<name>A0A3N4JX08_9PEZI</name>
<gene>
    <name evidence="2" type="ORF">L873DRAFT_678400</name>
</gene>
<dbReference type="EMBL" id="ML120374">
    <property type="protein sequence ID" value="RPB01362.1"/>
    <property type="molecule type" value="Genomic_DNA"/>
</dbReference>
<accession>A0A3N4JX08</accession>
<keyword evidence="1" id="KW-0732">Signal</keyword>
<organism evidence="2 3">
    <name type="scientific">Choiromyces venosus 120613-1</name>
    <dbReference type="NCBI Taxonomy" id="1336337"/>
    <lineage>
        <taxon>Eukaryota</taxon>
        <taxon>Fungi</taxon>
        <taxon>Dikarya</taxon>
        <taxon>Ascomycota</taxon>
        <taxon>Pezizomycotina</taxon>
        <taxon>Pezizomycetes</taxon>
        <taxon>Pezizales</taxon>
        <taxon>Tuberaceae</taxon>
        <taxon>Choiromyces</taxon>
    </lineage>
</organism>